<dbReference type="PANTHER" id="PTHR43184:SF12">
    <property type="entry name" value="SUGAR PHOSPHATE EXCHANGER 3"/>
    <property type="match status" value="1"/>
</dbReference>
<evidence type="ECO:0000313" key="7">
    <source>
        <dbReference type="RefSeq" id="XP_035673147.1"/>
    </source>
</evidence>
<keyword evidence="6" id="KW-1185">Reference proteome</keyword>
<dbReference type="InterPro" id="IPR036259">
    <property type="entry name" value="MFS_trans_sf"/>
</dbReference>
<proteinExistence type="predicted"/>
<dbReference type="KEGG" id="bfo:118413725"/>
<dbReference type="GeneID" id="118413725"/>
<name>A0A9J7KZ39_BRAFL</name>
<comment type="subcellular location">
    <subcellularLocation>
        <location evidence="1">Membrane</location>
        <topology evidence="1">Multi-pass membrane protein</topology>
    </subcellularLocation>
</comment>
<reference evidence="7" key="2">
    <citation type="submission" date="2025-08" db="UniProtKB">
        <authorList>
            <consortium name="RefSeq"/>
        </authorList>
    </citation>
    <scope>IDENTIFICATION</scope>
    <source>
        <strain evidence="7">S238N-H82</strain>
        <tissue evidence="7">Testes</tissue>
    </source>
</reference>
<reference evidence="6" key="1">
    <citation type="journal article" date="2020" name="Nat. Ecol. Evol.">
        <title>Deeply conserved synteny resolves early events in vertebrate evolution.</title>
        <authorList>
            <person name="Simakov O."/>
            <person name="Marletaz F."/>
            <person name="Yue J.X."/>
            <person name="O'Connell B."/>
            <person name="Jenkins J."/>
            <person name="Brandt A."/>
            <person name="Calef R."/>
            <person name="Tung C.H."/>
            <person name="Huang T.K."/>
            <person name="Schmutz J."/>
            <person name="Satoh N."/>
            <person name="Yu J.K."/>
            <person name="Putnam N.H."/>
            <person name="Green R.E."/>
            <person name="Rokhsar D.S."/>
        </authorList>
    </citation>
    <scope>NUCLEOTIDE SEQUENCE [LARGE SCALE GENOMIC DNA]</scope>
    <source>
        <strain evidence="6">S238N-H82</strain>
    </source>
</reference>
<dbReference type="PANTHER" id="PTHR43184">
    <property type="entry name" value="MAJOR FACILITATOR SUPERFAMILY TRANSPORTER 16, ISOFORM B"/>
    <property type="match status" value="1"/>
</dbReference>
<evidence type="ECO:0000256" key="2">
    <source>
        <dbReference type="ARBA" id="ARBA00022692"/>
    </source>
</evidence>
<dbReference type="OMA" id="ERLRMYS"/>
<feature type="transmembrane region" description="Helical" evidence="5">
    <location>
        <begin position="99"/>
        <end position="120"/>
    </location>
</feature>
<evidence type="ECO:0000256" key="5">
    <source>
        <dbReference type="SAM" id="Phobius"/>
    </source>
</evidence>
<keyword evidence="2 5" id="KW-0812">Transmembrane</keyword>
<organism evidence="6 7">
    <name type="scientific">Branchiostoma floridae</name>
    <name type="common">Florida lancelet</name>
    <name type="synonym">Amphioxus</name>
    <dbReference type="NCBI Taxonomy" id="7739"/>
    <lineage>
        <taxon>Eukaryota</taxon>
        <taxon>Metazoa</taxon>
        <taxon>Chordata</taxon>
        <taxon>Cephalochordata</taxon>
        <taxon>Leptocardii</taxon>
        <taxon>Amphioxiformes</taxon>
        <taxon>Branchiostomatidae</taxon>
        <taxon>Branchiostoma</taxon>
    </lineage>
</organism>
<dbReference type="Proteomes" id="UP000001554">
    <property type="component" value="Chromosome 4"/>
</dbReference>
<accession>A0A9J7KZ39</accession>
<dbReference type="Gene3D" id="1.20.1250.20">
    <property type="entry name" value="MFS general substrate transporter like domains"/>
    <property type="match status" value="1"/>
</dbReference>
<dbReference type="GO" id="GO:0016020">
    <property type="term" value="C:membrane"/>
    <property type="evidence" value="ECO:0007669"/>
    <property type="project" value="UniProtKB-SubCell"/>
</dbReference>
<dbReference type="AlphaFoldDB" id="A0A9J7KZ39"/>
<dbReference type="SUPFAM" id="SSF103473">
    <property type="entry name" value="MFS general substrate transporter"/>
    <property type="match status" value="1"/>
</dbReference>
<evidence type="ECO:0000313" key="6">
    <source>
        <dbReference type="Proteomes" id="UP000001554"/>
    </source>
</evidence>
<evidence type="ECO:0000256" key="3">
    <source>
        <dbReference type="ARBA" id="ARBA00022989"/>
    </source>
</evidence>
<keyword evidence="3 5" id="KW-1133">Transmembrane helix</keyword>
<dbReference type="OrthoDB" id="3639251at2759"/>
<dbReference type="RefSeq" id="XP_035673147.1">
    <property type="nucleotide sequence ID" value="XM_035817254.1"/>
</dbReference>
<sequence length="152" mass="17038">MVSGYVSAKMKKRAPTMVTMLLLALPSLWVYSGFFIGGPANLISSAISADLGRQDLIKGNSEALSTVIGIVDGTGSVGASVGQIVVPLLHKQQHLDWQWVFYFFMLMTLMSTVCILPLLVREVRSMKCFRSYQLRRQDTQRTERLRMYSLNS</sequence>
<evidence type="ECO:0000256" key="1">
    <source>
        <dbReference type="ARBA" id="ARBA00004141"/>
    </source>
</evidence>
<keyword evidence="4 5" id="KW-0472">Membrane</keyword>
<protein>
    <submittedName>
        <fullName evidence="7">Sugar phosphate exchanger 3-like</fullName>
    </submittedName>
</protein>
<gene>
    <name evidence="7" type="primary">LOC118413725</name>
</gene>
<evidence type="ECO:0000256" key="4">
    <source>
        <dbReference type="ARBA" id="ARBA00023136"/>
    </source>
</evidence>